<organism evidence="1 2">
    <name type="scientific">Ladona fulva</name>
    <name type="common">Scarce chaser dragonfly</name>
    <name type="synonym">Libellula fulva</name>
    <dbReference type="NCBI Taxonomy" id="123851"/>
    <lineage>
        <taxon>Eukaryota</taxon>
        <taxon>Metazoa</taxon>
        <taxon>Ecdysozoa</taxon>
        <taxon>Arthropoda</taxon>
        <taxon>Hexapoda</taxon>
        <taxon>Insecta</taxon>
        <taxon>Pterygota</taxon>
        <taxon>Palaeoptera</taxon>
        <taxon>Odonata</taxon>
        <taxon>Epiprocta</taxon>
        <taxon>Anisoptera</taxon>
        <taxon>Libelluloidea</taxon>
        <taxon>Libellulidae</taxon>
        <taxon>Ladona</taxon>
    </lineage>
</organism>
<reference evidence="1" key="2">
    <citation type="submission" date="2017-10" db="EMBL/GenBank/DDBJ databases">
        <title>Ladona fulva Genome sequencing and assembly.</title>
        <authorList>
            <person name="Murali S."/>
            <person name="Richards S."/>
            <person name="Bandaranaike D."/>
            <person name="Bellair M."/>
            <person name="Blankenburg K."/>
            <person name="Chao H."/>
            <person name="Dinh H."/>
            <person name="Doddapaneni H."/>
            <person name="Dugan-Rocha S."/>
            <person name="Elkadiri S."/>
            <person name="Gnanaolivu R."/>
            <person name="Hernandez B."/>
            <person name="Skinner E."/>
            <person name="Javaid M."/>
            <person name="Lee S."/>
            <person name="Li M."/>
            <person name="Ming W."/>
            <person name="Munidasa M."/>
            <person name="Muniz J."/>
            <person name="Nguyen L."/>
            <person name="Hughes D."/>
            <person name="Osuji N."/>
            <person name="Pu L.-L."/>
            <person name="Puazo M."/>
            <person name="Qu C."/>
            <person name="Quiroz J."/>
            <person name="Raj R."/>
            <person name="Weissenberger G."/>
            <person name="Xin Y."/>
            <person name="Zou X."/>
            <person name="Han Y."/>
            <person name="Worley K."/>
            <person name="Muzny D."/>
            <person name="Gibbs R."/>
        </authorList>
    </citation>
    <scope>NUCLEOTIDE SEQUENCE</scope>
    <source>
        <strain evidence="1">Sampled in the wild</strain>
    </source>
</reference>
<keyword evidence="2" id="KW-1185">Reference proteome</keyword>
<dbReference type="EMBL" id="KZ308438">
    <property type="protein sequence ID" value="KAG8229644.1"/>
    <property type="molecule type" value="Genomic_DNA"/>
</dbReference>
<protein>
    <submittedName>
        <fullName evidence="1">Uncharacterized protein</fullName>
    </submittedName>
</protein>
<name>A0A8K0K734_LADFU</name>
<proteinExistence type="predicted"/>
<reference evidence="1" key="1">
    <citation type="submission" date="2013-04" db="EMBL/GenBank/DDBJ databases">
        <authorList>
            <person name="Qu J."/>
            <person name="Murali S.C."/>
            <person name="Bandaranaike D."/>
            <person name="Bellair M."/>
            <person name="Blankenburg K."/>
            <person name="Chao H."/>
            <person name="Dinh H."/>
            <person name="Doddapaneni H."/>
            <person name="Downs B."/>
            <person name="Dugan-Rocha S."/>
            <person name="Elkadiri S."/>
            <person name="Gnanaolivu R.D."/>
            <person name="Hernandez B."/>
            <person name="Javaid M."/>
            <person name="Jayaseelan J.C."/>
            <person name="Lee S."/>
            <person name="Li M."/>
            <person name="Ming W."/>
            <person name="Munidasa M."/>
            <person name="Muniz J."/>
            <person name="Nguyen L."/>
            <person name="Ongeri F."/>
            <person name="Osuji N."/>
            <person name="Pu L.-L."/>
            <person name="Puazo M."/>
            <person name="Qu C."/>
            <person name="Quiroz J."/>
            <person name="Raj R."/>
            <person name="Weissenberger G."/>
            <person name="Xin Y."/>
            <person name="Zou X."/>
            <person name="Han Y."/>
            <person name="Richards S."/>
            <person name="Worley K."/>
            <person name="Muzny D."/>
            <person name="Gibbs R."/>
        </authorList>
    </citation>
    <scope>NUCLEOTIDE SEQUENCE</scope>
    <source>
        <strain evidence="1">Sampled in the wild</strain>
    </source>
</reference>
<dbReference type="Proteomes" id="UP000792457">
    <property type="component" value="Unassembled WGS sequence"/>
</dbReference>
<gene>
    <name evidence="1" type="ORF">J437_LFUL008576</name>
</gene>
<dbReference type="AlphaFoldDB" id="A0A8K0K734"/>
<evidence type="ECO:0000313" key="1">
    <source>
        <dbReference type="EMBL" id="KAG8229644.1"/>
    </source>
</evidence>
<evidence type="ECO:0000313" key="2">
    <source>
        <dbReference type="Proteomes" id="UP000792457"/>
    </source>
</evidence>
<accession>A0A8K0K734</accession>
<sequence length="135" mass="15839">MYHRSLIDSIYDAGIDLLKDMEYDGKARKNVEKVPADDKYELPEKHPFSYDSLKDELKRHGPWALMIAEMMLRIVMVDSSKAADAMEATILNGTEEQEEDKMIGYDMLQQLNTKEYYNRMFQVFRELVQKGYLSI</sequence>
<comment type="caution">
    <text evidence="1">The sequence shown here is derived from an EMBL/GenBank/DDBJ whole genome shotgun (WGS) entry which is preliminary data.</text>
</comment>